<evidence type="ECO:0000256" key="5">
    <source>
        <dbReference type="SAM" id="Coils"/>
    </source>
</evidence>
<evidence type="ECO:0000256" key="3">
    <source>
        <dbReference type="ARBA" id="ARBA00023242"/>
    </source>
</evidence>
<organism evidence="7 8">
    <name type="scientific">Triparma laevis f. longispina</name>
    <dbReference type="NCBI Taxonomy" id="1714387"/>
    <lineage>
        <taxon>Eukaryota</taxon>
        <taxon>Sar</taxon>
        <taxon>Stramenopiles</taxon>
        <taxon>Ochrophyta</taxon>
        <taxon>Bolidophyceae</taxon>
        <taxon>Parmales</taxon>
        <taxon>Triparmaceae</taxon>
        <taxon>Triparma</taxon>
    </lineage>
</organism>
<proteinExistence type="predicted"/>
<evidence type="ECO:0000256" key="2">
    <source>
        <dbReference type="ARBA" id="ARBA00023172"/>
    </source>
</evidence>
<keyword evidence="4" id="KW-0469">Meiosis</keyword>
<evidence type="ECO:0000256" key="1">
    <source>
        <dbReference type="ARBA" id="ARBA00004123"/>
    </source>
</evidence>
<keyword evidence="8" id="KW-1185">Reference proteome</keyword>
<dbReference type="GO" id="GO:0007129">
    <property type="term" value="P:homologous chromosome pairing at meiosis"/>
    <property type="evidence" value="ECO:0007669"/>
    <property type="project" value="TreeGrafter"/>
</dbReference>
<keyword evidence="3" id="KW-0539">Nucleus</keyword>
<comment type="subcellular location">
    <subcellularLocation>
        <location evidence="1">Nucleus</location>
    </subcellularLocation>
</comment>
<name>A0A9W6ZNJ6_9STRA</name>
<sequence length="558" mass="60723">MAANSNAVAHATADQALHLARMPVSTELSAAAANDALKAAQLAISASTLTHNAINAAKQTTTSLAETAMHVVEAVEKVMETSQAATFAANTAASLAPPFPTDALLPPAEDDGVWDIEVIYSNKVTTSVDAELCQTPDCGLPACAMWKCKDETWRTCESCQVTDFGGWPVNVPKNQNSNAAKNSNKGKDHTLLDDPYMMADAPQPPAGSFEVKKPKPSVFMDTDSDSDDGKGKKRPAEPTSGENPIVSPSPKKKGKSKKLTEIEKKWEAEAKKFDKNAKIILTMPPAIELVHKELRRVGEPMNITEIHTTIKAVIPAAILKKVLEKMVENGLENRKKKPLADALRTKTGGGNASSTVYYIFEEEPRTAYEQNETVAELESKREENKQAFREASTMQAEAEKLESQPMNDALDTIIEEKEEELETLNAELAHAREHFTDAKTRNKIVKALEHMVSEWKKRKAKCMTALKQLDSASDGTISMKKCLKGDGQMAIESDEATVKEKLAAAAGGGKFGAKKKGLQNKKKQNTSATTPGKPVYVALVLDKESRHGIRHIYSEEVE</sequence>
<accession>A0A9W6ZNJ6</accession>
<feature type="compositionally biased region" description="Low complexity" evidence="6">
    <location>
        <begin position="173"/>
        <end position="183"/>
    </location>
</feature>
<keyword evidence="5" id="KW-0175">Coiled coil</keyword>
<feature type="compositionally biased region" description="Basic and acidic residues" evidence="6">
    <location>
        <begin position="227"/>
        <end position="236"/>
    </location>
</feature>
<dbReference type="OrthoDB" id="46724at2759"/>
<dbReference type="GO" id="GO:0003690">
    <property type="term" value="F:double-stranded DNA binding"/>
    <property type="evidence" value="ECO:0007669"/>
    <property type="project" value="TreeGrafter"/>
</dbReference>
<dbReference type="GO" id="GO:0010774">
    <property type="term" value="P:meiotic strand invasion involved in reciprocal meiotic recombination"/>
    <property type="evidence" value="ECO:0007669"/>
    <property type="project" value="TreeGrafter"/>
</dbReference>
<evidence type="ECO:0000313" key="8">
    <source>
        <dbReference type="Proteomes" id="UP001165122"/>
    </source>
</evidence>
<evidence type="ECO:0000256" key="6">
    <source>
        <dbReference type="SAM" id="MobiDB-lite"/>
    </source>
</evidence>
<dbReference type="GO" id="GO:0000709">
    <property type="term" value="P:meiotic joint molecule formation"/>
    <property type="evidence" value="ECO:0007669"/>
    <property type="project" value="TreeGrafter"/>
</dbReference>
<feature type="coiled-coil region" evidence="5">
    <location>
        <begin position="377"/>
        <end position="441"/>
    </location>
</feature>
<dbReference type="PANTHER" id="PTHR15938:SF0">
    <property type="entry name" value="HOMOLOGOUS-PAIRING PROTEIN 2 HOMOLOG"/>
    <property type="match status" value="1"/>
</dbReference>
<reference evidence="8" key="1">
    <citation type="journal article" date="2023" name="Commun. Biol.">
        <title>Genome analysis of Parmales, the sister group of diatoms, reveals the evolutionary specialization of diatoms from phago-mixotrophs to photoautotrophs.</title>
        <authorList>
            <person name="Ban H."/>
            <person name="Sato S."/>
            <person name="Yoshikawa S."/>
            <person name="Yamada K."/>
            <person name="Nakamura Y."/>
            <person name="Ichinomiya M."/>
            <person name="Sato N."/>
            <person name="Blanc-Mathieu R."/>
            <person name="Endo H."/>
            <person name="Kuwata A."/>
            <person name="Ogata H."/>
        </authorList>
    </citation>
    <scope>NUCLEOTIDE SEQUENCE [LARGE SCALE GENOMIC DNA]</scope>
    <source>
        <strain evidence="8">NIES 3700</strain>
    </source>
</reference>
<gene>
    <name evidence="7" type="ORF">TrLO_g5372</name>
</gene>
<dbReference type="GO" id="GO:0000794">
    <property type="term" value="C:condensed nuclear chromosome"/>
    <property type="evidence" value="ECO:0007669"/>
    <property type="project" value="TreeGrafter"/>
</dbReference>
<dbReference type="PANTHER" id="PTHR15938">
    <property type="entry name" value="TBP-1 INTERACTING PROTEIN"/>
    <property type="match status" value="1"/>
</dbReference>
<dbReference type="Proteomes" id="UP001165122">
    <property type="component" value="Unassembled WGS sequence"/>
</dbReference>
<dbReference type="AlphaFoldDB" id="A0A9W6ZNJ6"/>
<keyword evidence="2" id="KW-0233">DNA recombination</keyword>
<evidence type="ECO:0000256" key="4">
    <source>
        <dbReference type="ARBA" id="ARBA00023254"/>
    </source>
</evidence>
<dbReference type="EMBL" id="BRXW01000428">
    <property type="protein sequence ID" value="GMH53754.1"/>
    <property type="molecule type" value="Genomic_DNA"/>
</dbReference>
<dbReference type="GO" id="GO:0120231">
    <property type="term" value="C:DNA recombinase auxiliary factor complex"/>
    <property type="evidence" value="ECO:0007669"/>
    <property type="project" value="TreeGrafter"/>
</dbReference>
<evidence type="ECO:0000313" key="7">
    <source>
        <dbReference type="EMBL" id="GMH53754.1"/>
    </source>
</evidence>
<protein>
    <submittedName>
        <fullName evidence="7">Uncharacterized protein</fullName>
    </submittedName>
</protein>
<feature type="region of interest" description="Disordered" evidence="6">
    <location>
        <begin position="167"/>
        <end position="260"/>
    </location>
</feature>
<comment type="caution">
    <text evidence="7">The sequence shown here is derived from an EMBL/GenBank/DDBJ whole genome shotgun (WGS) entry which is preliminary data.</text>
</comment>
<dbReference type="GO" id="GO:0120230">
    <property type="term" value="F:recombinase activator activity"/>
    <property type="evidence" value="ECO:0007669"/>
    <property type="project" value="TreeGrafter"/>
</dbReference>